<comment type="subcellular location">
    <subcellularLocation>
        <location evidence="1">Endoplasmic reticulum membrane</location>
        <topology evidence="1">Multi-pass membrane protein</topology>
    </subcellularLocation>
</comment>
<keyword evidence="5" id="KW-0808">Transferase</keyword>
<evidence type="ECO:0000256" key="5">
    <source>
        <dbReference type="ARBA" id="ARBA00022679"/>
    </source>
</evidence>
<dbReference type="AlphaFoldDB" id="A0A8C4QKN7"/>
<feature type="transmembrane region" description="Helical" evidence="11">
    <location>
        <begin position="622"/>
        <end position="646"/>
    </location>
</feature>
<evidence type="ECO:0000313" key="12">
    <source>
        <dbReference type="Ensembl" id="ENSEBUP00000016957.1"/>
    </source>
</evidence>
<dbReference type="CDD" id="cd16023">
    <property type="entry name" value="GPI_EPT_3"/>
    <property type="match status" value="1"/>
</dbReference>
<sequence>MPVISGPNCTWLLLFWLCLLYLTGIWLFSEGFLLRRTELPLNSTCADFSTKVSEHGRGSCWLRPRFRKVVWVIVDALRVDFAFEAPVDRPARPYEGRLGVLRRALAEEPQRARLFHAHADPPTTTMQRLKALTTGGLPTFVDAGSSFSSARIAEDNLILQLHGNGRKAVFLGDDTWMNLFPSCFHRAHPFPSFNVKDLHTVDDGIIRHLYDEGKTMDDWDIIIAHFLGVDHVGHRLGPLHPAMADKLNQMNDVLGRLLAVLPPETLLLFMGDHGMTETGDHGGESESEVSAALFVYSTEPLFSKTLDSEPRRLYQVDLVPSLTLLLGLPIPYSNLGAVIPELFGWQGFQAMPTNPQEYLRPLEALHLNALQVSRFVTTYAAQHREFSAEILLKLNQTLLEAQALYRSTLSAIGSWNSTSEANVAIAAYQRYLYNVRKMCEAGWASFNIPMMVAGICTINTRTVPLLSVVAWTLASTRFFYSTGHQPTFPALQWNAAFVGFHGDHSTNLLPGLLVIMNTFSSQAIFAVGLPLLLTWPFVRGVWDGDWLTVGRKGQTINRLVNKQRESEPKMEMGLRDQPGGLGVALLHLAATFLLLQGLQLLACMLAAAWLRRHLMVWGIFAPRFLFEATGFMVSSFWLLLSIALVLHTDTRLTAWLQHLNSRFPR</sequence>
<evidence type="ECO:0000256" key="6">
    <source>
        <dbReference type="ARBA" id="ARBA00022692"/>
    </source>
</evidence>
<accession>A0A8C4QKN7</accession>
<dbReference type="PANTHER" id="PTHR23071:SF1">
    <property type="entry name" value="GPI ETHANOLAMINE PHOSPHATE TRANSFERASE 3"/>
    <property type="match status" value="1"/>
</dbReference>
<evidence type="ECO:0000256" key="1">
    <source>
        <dbReference type="ARBA" id="ARBA00004477"/>
    </source>
</evidence>
<evidence type="ECO:0000256" key="8">
    <source>
        <dbReference type="ARBA" id="ARBA00022989"/>
    </source>
</evidence>
<keyword evidence="8 11" id="KW-1133">Transmembrane helix</keyword>
<organism evidence="12 13">
    <name type="scientific">Eptatretus burgeri</name>
    <name type="common">Inshore hagfish</name>
    <dbReference type="NCBI Taxonomy" id="7764"/>
    <lineage>
        <taxon>Eukaryota</taxon>
        <taxon>Metazoa</taxon>
        <taxon>Chordata</taxon>
        <taxon>Craniata</taxon>
        <taxon>Vertebrata</taxon>
        <taxon>Cyclostomata</taxon>
        <taxon>Myxini</taxon>
        <taxon>Myxiniformes</taxon>
        <taxon>Myxinidae</taxon>
        <taxon>Eptatretinae</taxon>
        <taxon>Eptatretus</taxon>
    </lineage>
</organism>
<dbReference type="UniPathway" id="UPA00196"/>
<keyword evidence="7" id="KW-0256">Endoplasmic reticulum</keyword>
<dbReference type="Ensembl" id="ENSEBUT00000017533.1">
    <property type="protein sequence ID" value="ENSEBUP00000016957.1"/>
    <property type="gene ID" value="ENSEBUG00000010599.1"/>
</dbReference>
<dbReference type="InterPro" id="IPR039524">
    <property type="entry name" value="PIGO/GPI13"/>
</dbReference>
<feature type="transmembrane region" description="Helical" evidence="11">
    <location>
        <begin position="12"/>
        <end position="34"/>
    </location>
</feature>
<feature type="transmembrane region" description="Helical" evidence="11">
    <location>
        <begin position="584"/>
        <end position="610"/>
    </location>
</feature>
<name>A0A8C4QKN7_EPTBU</name>
<dbReference type="GeneTree" id="ENSGT00910000144278"/>
<dbReference type="GO" id="GO:0005789">
    <property type="term" value="C:endoplasmic reticulum membrane"/>
    <property type="evidence" value="ECO:0007669"/>
    <property type="project" value="UniProtKB-SubCell"/>
</dbReference>
<proteinExistence type="inferred from homology"/>
<keyword evidence="6 11" id="KW-0812">Transmembrane</keyword>
<evidence type="ECO:0000313" key="13">
    <source>
        <dbReference type="Proteomes" id="UP000694388"/>
    </source>
</evidence>
<protein>
    <submittedName>
        <fullName evidence="12">Phosphatidylinositol glycan anchor biosynthesis, class O</fullName>
    </submittedName>
</protein>
<reference evidence="12" key="1">
    <citation type="submission" date="2025-08" db="UniProtKB">
        <authorList>
            <consortium name="Ensembl"/>
        </authorList>
    </citation>
    <scope>IDENTIFICATION</scope>
</reference>
<keyword evidence="13" id="KW-1185">Reference proteome</keyword>
<evidence type="ECO:0000256" key="9">
    <source>
        <dbReference type="ARBA" id="ARBA00023136"/>
    </source>
</evidence>
<dbReference type="InterPro" id="IPR037675">
    <property type="entry name" value="PIG-O_N"/>
</dbReference>
<evidence type="ECO:0000256" key="11">
    <source>
        <dbReference type="SAM" id="Phobius"/>
    </source>
</evidence>
<evidence type="ECO:0000256" key="7">
    <source>
        <dbReference type="ARBA" id="ARBA00022824"/>
    </source>
</evidence>
<keyword evidence="4" id="KW-0337">GPI-anchor biosynthesis</keyword>
<dbReference type="Pfam" id="PF01663">
    <property type="entry name" value="Phosphodiest"/>
    <property type="match status" value="1"/>
</dbReference>
<dbReference type="Gene3D" id="3.40.720.10">
    <property type="entry name" value="Alkaline Phosphatase, subunit A"/>
    <property type="match status" value="1"/>
</dbReference>
<dbReference type="PANTHER" id="PTHR23071">
    <property type="entry name" value="PHOSPHATIDYLINOSITOL GLYCAN"/>
    <property type="match status" value="1"/>
</dbReference>
<evidence type="ECO:0000256" key="10">
    <source>
        <dbReference type="ARBA" id="ARBA00023180"/>
    </source>
</evidence>
<dbReference type="InterPro" id="IPR017850">
    <property type="entry name" value="Alkaline_phosphatase_core_sf"/>
</dbReference>
<dbReference type="SUPFAM" id="SSF53649">
    <property type="entry name" value="Alkaline phosphatase-like"/>
    <property type="match status" value="1"/>
</dbReference>
<evidence type="ECO:0000256" key="3">
    <source>
        <dbReference type="ARBA" id="ARBA00008695"/>
    </source>
</evidence>
<dbReference type="Proteomes" id="UP000694388">
    <property type="component" value="Unplaced"/>
</dbReference>
<evidence type="ECO:0000256" key="2">
    <source>
        <dbReference type="ARBA" id="ARBA00004687"/>
    </source>
</evidence>
<keyword evidence="9 11" id="KW-0472">Membrane</keyword>
<evidence type="ECO:0000256" key="4">
    <source>
        <dbReference type="ARBA" id="ARBA00022502"/>
    </source>
</evidence>
<dbReference type="InterPro" id="IPR002591">
    <property type="entry name" value="Phosphodiest/P_Trfase"/>
</dbReference>
<comment type="similarity">
    <text evidence="3">Belongs to the PIGG/PIGN/PIGO family. PIGO subfamily.</text>
</comment>
<keyword evidence="10" id="KW-0325">Glycoprotein</keyword>
<dbReference type="GO" id="GO:0051377">
    <property type="term" value="F:mannose-ethanolamine phosphotransferase activity"/>
    <property type="evidence" value="ECO:0007669"/>
    <property type="project" value="InterPro"/>
</dbReference>
<dbReference type="GO" id="GO:0006506">
    <property type="term" value="P:GPI anchor biosynthetic process"/>
    <property type="evidence" value="ECO:0007669"/>
    <property type="project" value="UniProtKB-UniPathway"/>
</dbReference>
<reference evidence="12" key="2">
    <citation type="submission" date="2025-09" db="UniProtKB">
        <authorList>
            <consortium name="Ensembl"/>
        </authorList>
    </citation>
    <scope>IDENTIFICATION</scope>
</reference>
<comment type="pathway">
    <text evidence="2">Glycolipid biosynthesis; glycosylphosphatidylinositol-anchor biosynthesis.</text>
</comment>